<organism evidence="2 3">
    <name type="scientific">Rohdeia mirabilis</name>
    <dbReference type="NCBI Taxonomy" id="2528008"/>
    <lineage>
        <taxon>Bacteria</taxon>
        <taxon>Pseudomonadati</taxon>
        <taxon>Planctomycetota</taxon>
        <taxon>Planctomycetia</taxon>
        <taxon>Planctomycetia incertae sedis</taxon>
        <taxon>Rohdeia</taxon>
    </lineage>
</organism>
<gene>
    <name evidence="2" type="ORF">Pla163_17650</name>
</gene>
<feature type="compositionally biased region" description="Polar residues" evidence="1">
    <location>
        <begin position="1"/>
        <end position="11"/>
    </location>
</feature>
<sequence length="45" mass="5462">MEDTVRTSSNRWRGWSQKHSPARVPSPRNEKKRRGPLGLHRFFEW</sequence>
<keyword evidence="3" id="KW-1185">Reference proteome</keyword>
<feature type="region of interest" description="Disordered" evidence="1">
    <location>
        <begin position="1"/>
        <end position="38"/>
    </location>
</feature>
<accession>A0A518CZL5</accession>
<name>A0A518CZL5_9BACT</name>
<evidence type="ECO:0000313" key="3">
    <source>
        <dbReference type="Proteomes" id="UP000319342"/>
    </source>
</evidence>
<dbReference type="Proteomes" id="UP000319342">
    <property type="component" value="Chromosome"/>
</dbReference>
<protein>
    <submittedName>
        <fullName evidence="2">Uncharacterized protein</fullName>
    </submittedName>
</protein>
<dbReference type="EMBL" id="CP036290">
    <property type="protein sequence ID" value="QDU84653.1"/>
    <property type="molecule type" value="Genomic_DNA"/>
</dbReference>
<evidence type="ECO:0000256" key="1">
    <source>
        <dbReference type="SAM" id="MobiDB-lite"/>
    </source>
</evidence>
<reference evidence="2 3" key="1">
    <citation type="submission" date="2019-02" db="EMBL/GenBank/DDBJ databases">
        <title>Deep-cultivation of Planctomycetes and their phenomic and genomic characterization uncovers novel biology.</title>
        <authorList>
            <person name="Wiegand S."/>
            <person name="Jogler M."/>
            <person name="Boedeker C."/>
            <person name="Pinto D."/>
            <person name="Vollmers J."/>
            <person name="Rivas-Marin E."/>
            <person name="Kohn T."/>
            <person name="Peeters S.H."/>
            <person name="Heuer A."/>
            <person name="Rast P."/>
            <person name="Oberbeckmann S."/>
            <person name="Bunk B."/>
            <person name="Jeske O."/>
            <person name="Meyerdierks A."/>
            <person name="Storesund J.E."/>
            <person name="Kallscheuer N."/>
            <person name="Luecker S."/>
            <person name="Lage O.M."/>
            <person name="Pohl T."/>
            <person name="Merkel B.J."/>
            <person name="Hornburger P."/>
            <person name="Mueller R.-W."/>
            <person name="Bruemmer F."/>
            <person name="Labrenz M."/>
            <person name="Spormann A.M."/>
            <person name="Op den Camp H."/>
            <person name="Overmann J."/>
            <person name="Amann R."/>
            <person name="Jetten M.S.M."/>
            <person name="Mascher T."/>
            <person name="Medema M.H."/>
            <person name="Devos D.P."/>
            <person name="Kaster A.-K."/>
            <person name="Ovreas L."/>
            <person name="Rohde M."/>
            <person name="Galperin M.Y."/>
            <person name="Jogler C."/>
        </authorList>
    </citation>
    <scope>NUCLEOTIDE SEQUENCE [LARGE SCALE GENOMIC DNA]</scope>
    <source>
        <strain evidence="2 3">Pla163</strain>
    </source>
</reference>
<proteinExistence type="predicted"/>
<dbReference type="AlphaFoldDB" id="A0A518CZL5"/>
<evidence type="ECO:0000313" key="2">
    <source>
        <dbReference type="EMBL" id="QDU84653.1"/>
    </source>
</evidence>